<dbReference type="AlphaFoldDB" id="A0A8K0JDU7"/>
<dbReference type="Proteomes" id="UP000812966">
    <property type="component" value="Unassembled WGS sequence"/>
</dbReference>
<evidence type="ECO:0000313" key="2">
    <source>
        <dbReference type="EMBL" id="KAG7527396.1"/>
    </source>
</evidence>
<feature type="domain" description="Cupin type-2" evidence="1">
    <location>
        <begin position="62"/>
        <end position="117"/>
    </location>
</feature>
<dbReference type="EMBL" id="JABELV010000302">
    <property type="protein sequence ID" value="KAG7527396.1"/>
    <property type="molecule type" value="Genomic_DNA"/>
</dbReference>
<reference evidence="2" key="1">
    <citation type="submission" date="2020-04" db="EMBL/GenBank/DDBJ databases">
        <title>Analysis of mating type loci in Filobasidium floriforme.</title>
        <authorList>
            <person name="Nowrousian M."/>
        </authorList>
    </citation>
    <scope>NUCLEOTIDE SEQUENCE</scope>
    <source>
        <strain evidence="2">CBS 6242</strain>
    </source>
</reference>
<protein>
    <recommendedName>
        <fullName evidence="1">Cupin type-2 domain-containing protein</fullName>
    </recommendedName>
</protein>
<dbReference type="InterPro" id="IPR013096">
    <property type="entry name" value="Cupin_2"/>
</dbReference>
<sequence length="370" mass="40886">MSSNNSLRLPSYTDPFPKHRPYVLEAEQGETLAVVGGGTVRYLATREETSNAFGLVQSRGGPDERVLPHFHNGAHDTWLVLKGAVRLWAGDQSRILLPGDFAYVPPKITHSYQVVGADTEFLGVISPGAWVEFFKLLGEPCDETPTYKGLNEKTLDKKWLIEQIKMGHDIVPQFQYNWPEVNEGADNVLPDGMAPYFLRSDTGPKYLLNGQSNTPLCRNVNSDGNFSISVIAGNGPKSKYPSFTRSKEAFQSGPFVEGKMIRFGSTHTLFRVIEGFFDFEVREADGNVHKETISANESIMVSAGNAFRYSVSSAYGRMYSFAGKGSGLEEVFVKLGRVAKRNEMVGETDDEEVSVEDLNAAVKEIGAEYI</sequence>
<name>A0A8K0JDU7_9TREE</name>
<dbReference type="Gene3D" id="2.60.120.10">
    <property type="entry name" value="Jelly Rolls"/>
    <property type="match status" value="2"/>
</dbReference>
<dbReference type="InterPro" id="IPR053146">
    <property type="entry name" value="QDO-like"/>
</dbReference>
<comment type="caution">
    <text evidence="2">The sequence shown here is derived from an EMBL/GenBank/DDBJ whole genome shotgun (WGS) entry which is preliminary data.</text>
</comment>
<dbReference type="PANTHER" id="PTHR36440:SF1">
    <property type="entry name" value="PUTATIVE (AFU_ORTHOLOGUE AFUA_8G07350)-RELATED"/>
    <property type="match status" value="1"/>
</dbReference>
<proteinExistence type="predicted"/>
<dbReference type="OrthoDB" id="2588190at2759"/>
<evidence type="ECO:0000259" key="1">
    <source>
        <dbReference type="Pfam" id="PF07883"/>
    </source>
</evidence>
<accession>A0A8K0JDU7</accession>
<dbReference type="SUPFAM" id="SSF51182">
    <property type="entry name" value="RmlC-like cupins"/>
    <property type="match status" value="1"/>
</dbReference>
<organism evidence="2 3">
    <name type="scientific">Filobasidium floriforme</name>
    <dbReference type="NCBI Taxonomy" id="5210"/>
    <lineage>
        <taxon>Eukaryota</taxon>
        <taxon>Fungi</taxon>
        <taxon>Dikarya</taxon>
        <taxon>Basidiomycota</taxon>
        <taxon>Agaricomycotina</taxon>
        <taxon>Tremellomycetes</taxon>
        <taxon>Filobasidiales</taxon>
        <taxon>Filobasidiaceae</taxon>
        <taxon>Filobasidium</taxon>
    </lineage>
</organism>
<dbReference type="InterPro" id="IPR014710">
    <property type="entry name" value="RmlC-like_jellyroll"/>
</dbReference>
<keyword evidence="3" id="KW-1185">Reference proteome</keyword>
<gene>
    <name evidence="2" type="ORF">FFLO_06975</name>
</gene>
<evidence type="ECO:0000313" key="3">
    <source>
        <dbReference type="Proteomes" id="UP000812966"/>
    </source>
</evidence>
<dbReference type="Pfam" id="PF07883">
    <property type="entry name" value="Cupin_2"/>
    <property type="match status" value="1"/>
</dbReference>
<dbReference type="InterPro" id="IPR011051">
    <property type="entry name" value="RmlC_Cupin_sf"/>
</dbReference>
<dbReference type="PANTHER" id="PTHR36440">
    <property type="entry name" value="PUTATIVE (AFU_ORTHOLOGUE AFUA_8G07350)-RELATED"/>
    <property type="match status" value="1"/>
</dbReference>
<dbReference type="CDD" id="cd02215">
    <property type="entry name" value="cupin_QDO_N_C"/>
    <property type="match status" value="1"/>
</dbReference>